<dbReference type="InterPro" id="IPR029057">
    <property type="entry name" value="PRTase-like"/>
</dbReference>
<dbReference type="Proteomes" id="UP000538196">
    <property type="component" value="Unassembled WGS sequence"/>
</dbReference>
<dbReference type="Pfam" id="PF00156">
    <property type="entry name" value="Pribosyltran"/>
    <property type="match status" value="1"/>
</dbReference>
<dbReference type="SUPFAM" id="SSF53271">
    <property type="entry name" value="PRTase-like"/>
    <property type="match status" value="1"/>
</dbReference>
<keyword evidence="3" id="KW-0808">Transferase</keyword>
<dbReference type="CDD" id="cd06223">
    <property type="entry name" value="PRTases_typeI"/>
    <property type="match status" value="1"/>
</dbReference>
<dbReference type="InterPro" id="IPR051910">
    <property type="entry name" value="ComF/GntX_DNA_util-trans"/>
</dbReference>
<dbReference type="PANTHER" id="PTHR47505:SF1">
    <property type="entry name" value="DNA UTILIZATION PROTEIN YHGH"/>
    <property type="match status" value="1"/>
</dbReference>
<proteinExistence type="inferred from homology"/>
<comment type="caution">
    <text evidence="3">The sequence shown here is derived from an EMBL/GenBank/DDBJ whole genome shotgun (WGS) entry which is preliminary data.</text>
</comment>
<dbReference type="RefSeq" id="WP_183428070.1">
    <property type="nucleotide sequence ID" value="NZ_JACHVP010000001.1"/>
</dbReference>
<dbReference type="PANTHER" id="PTHR47505">
    <property type="entry name" value="DNA UTILIZATION PROTEIN YHGH"/>
    <property type="match status" value="1"/>
</dbReference>
<comment type="similarity">
    <text evidence="1">Belongs to the ComF/GntX family.</text>
</comment>
<gene>
    <name evidence="3" type="ORF">FHX33_000231</name>
</gene>
<dbReference type="InterPro" id="IPR000836">
    <property type="entry name" value="PRTase_dom"/>
</dbReference>
<feature type="domain" description="Phosphoribosyltransferase" evidence="2">
    <location>
        <begin position="169"/>
        <end position="226"/>
    </location>
</feature>
<organism evidence="3 4">
    <name type="scientific">Leifsonia aquatica</name>
    <name type="common">Corynebacterium aquaticum</name>
    <dbReference type="NCBI Taxonomy" id="144185"/>
    <lineage>
        <taxon>Bacteria</taxon>
        <taxon>Bacillati</taxon>
        <taxon>Actinomycetota</taxon>
        <taxon>Actinomycetes</taxon>
        <taxon>Micrococcales</taxon>
        <taxon>Microbacteriaceae</taxon>
        <taxon>Leifsonia</taxon>
    </lineage>
</organism>
<dbReference type="Gene3D" id="3.40.50.2020">
    <property type="match status" value="1"/>
</dbReference>
<keyword evidence="4" id="KW-1185">Reference proteome</keyword>
<name>A0A7W4YIC1_LEIAQ</name>
<dbReference type="GO" id="GO:0016757">
    <property type="term" value="F:glycosyltransferase activity"/>
    <property type="evidence" value="ECO:0007669"/>
    <property type="project" value="UniProtKB-KW"/>
</dbReference>
<protein>
    <submittedName>
        <fullName evidence="3">Putative amidophosphoribosyltransferase</fullName>
    </submittedName>
</protein>
<evidence type="ECO:0000313" key="4">
    <source>
        <dbReference type="Proteomes" id="UP000538196"/>
    </source>
</evidence>
<sequence length="238" mass="24789">MTSISVLRESVRDAAAVLLPVRCSGCGEADRSLCSACRRELAPRVSAATAGGVPLWSALEYSGVARRVLLAFKESGRVDAAPALGRALRAAIVEAQRASVVPAGRRAHALLPVLIPSTAAARRKRGFHPSGMMLAHACILVPPLWRALRLTRQTDDQAGLSSAGRAANRDGSLAASGRLRGRRCLIVDDIVTSGATVAEAARAIEAVGGVVVGAAAVARTPRRAPEELSARLRRAPSE</sequence>
<evidence type="ECO:0000256" key="1">
    <source>
        <dbReference type="ARBA" id="ARBA00008007"/>
    </source>
</evidence>
<accession>A0A7W4YIC1</accession>
<evidence type="ECO:0000313" key="3">
    <source>
        <dbReference type="EMBL" id="MBB2965499.1"/>
    </source>
</evidence>
<keyword evidence="3" id="KW-0328">Glycosyltransferase</keyword>
<evidence type="ECO:0000259" key="2">
    <source>
        <dbReference type="Pfam" id="PF00156"/>
    </source>
</evidence>
<reference evidence="3 4" key="1">
    <citation type="submission" date="2020-08" db="EMBL/GenBank/DDBJ databases">
        <title>Sequencing the genomes of 1000 actinobacteria strains.</title>
        <authorList>
            <person name="Klenk H.-P."/>
        </authorList>
    </citation>
    <scope>NUCLEOTIDE SEQUENCE [LARGE SCALE GENOMIC DNA]</scope>
    <source>
        <strain evidence="3 4">DSM 20146</strain>
    </source>
</reference>
<dbReference type="AlphaFoldDB" id="A0A7W4YIC1"/>
<dbReference type="EMBL" id="JACHVP010000001">
    <property type="protein sequence ID" value="MBB2965499.1"/>
    <property type="molecule type" value="Genomic_DNA"/>
</dbReference>